<organism evidence="2 3">
    <name type="scientific">Protopolystoma xenopodis</name>
    <dbReference type="NCBI Taxonomy" id="117903"/>
    <lineage>
        <taxon>Eukaryota</taxon>
        <taxon>Metazoa</taxon>
        <taxon>Spiralia</taxon>
        <taxon>Lophotrochozoa</taxon>
        <taxon>Platyhelminthes</taxon>
        <taxon>Monogenea</taxon>
        <taxon>Polyopisthocotylea</taxon>
        <taxon>Polystomatidea</taxon>
        <taxon>Polystomatidae</taxon>
        <taxon>Protopolystoma</taxon>
    </lineage>
</organism>
<gene>
    <name evidence="2" type="ORF">PXEA_LOCUS9790</name>
</gene>
<comment type="caution">
    <text evidence="2">The sequence shown here is derived from an EMBL/GenBank/DDBJ whole genome shotgun (WGS) entry which is preliminary data.</text>
</comment>
<evidence type="ECO:0000256" key="1">
    <source>
        <dbReference type="SAM" id="MobiDB-lite"/>
    </source>
</evidence>
<feature type="compositionally biased region" description="Basic and acidic residues" evidence="1">
    <location>
        <begin position="134"/>
        <end position="158"/>
    </location>
</feature>
<accession>A0A3S5FD33</accession>
<sequence length="186" mass="20993">MAHEAYFSIVRSSSDCGWGSRHFGGLPGTQPESSIEVCRRLSYNLICGRANGPCKCREFLIFMPFVNISGLFRTLQKPDLLALLLLLLFCEITHPFQFYFSIFTLFTDFSPLVDYKEPLIAQVDGKTNDDDDNDGIKDFHEDENTNQRLDILEAKDTDGDGIPDYLDDDDDNDGIPDSEDDDDDGD</sequence>
<dbReference type="Proteomes" id="UP000784294">
    <property type="component" value="Unassembled WGS sequence"/>
</dbReference>
<keyword evidence="3" id="KW-1185">Reference proteome</keyword>
<name>A0A3S5FD33_9PLAT</name>
<feature type="region of interest" description="Disordered" evidence="1">
    <location>
        <begin position="123"/>
        <end position="186"/>
    </location>
</feature>
<dbReference type="EMBL" id="CAAALY010028089">
    <property type="protein sequence ID" value="VEL16350.1"/>
    <property type="molecule type" value="Genomic_DNA"/>
</dbReference>
<evidence type="ECO:0000313" key="3">
    <source>
        <dbReference type="Proteomes" id="UP000784294"/>
    </source>
</evidence>
<feature type="compositionally biased region" description="Acidic residues" evidence="1">
    <location>
        <begin position="159"/>
        <end position="186"/>
    </location>
</feature>
<proteinExistence type="predicted"/>
<evidence type="ECO:0000313" key="2">
    <source>
        <dbReference type="EMBL" id="VEL16350.1"/>
    </source>
</evidence>
<dbReference type="AlphaFoldDB" id="A0A3S5FD33"/>
<protein>
    <submittedName>
        <fullName evidence="2">Uncharacterized protein</fullName>
    </submittedName>
</protein>
<reference evidence="2" key="1">
    <citation type="submission" date="2018-11" db="EMBL/GenBank/DDBJ databases">
        <authorList>
            <consortium name="Pathogen Informatics"/>
        </authorList>
    </citation>
    <scope>NUCLEOTIDE SEQUENCE</scope>
</reference>
<feature type="non-terminal residue" evidence="2">
    <location>
        <position position="1"/>
    </location>
</feature>